<accession>A0A8X6XE10</accession>
<dbReference type="EMBL" id="BMAV01007315">
    <property type="protein sequence ID" value="GFY50096.1"/>
    <property type="molecule type" value="Genomic_DNA"/>
</dbReference>
<dbReference type="AlphaFoldDB" id="A0A8X6XE10"/>
<evidence type="ECO:0000313" key="3">
    <source>
        <dbReference type="Proteomes" id="UP000886998"/>
    </source>
</evidence>
<protein>
    <submittedName>
        <fullName evidence="2">Uncharacterized protein</fullName>
    </submittedName>
</protein>
<evidence type="ECO:0000256" key="1">
    <source>
        <dbReference type="SAM" id="MobiDB-lite"/>
    </source>
</evidence>
<evidence type="ECO:0000313" key="2">
    <source>
        <dbReference type="EMBL" id="GFY50096.1"/>
    </source>
</evidence>
<sequence>MKYQDTHSIPEKKKKIYLHRVESAQFRMHHQNTYKRRDSAGIPVIRFISHKPSIPSMAANRIAIFQNPEPRLKRLSEKTREKKAIDPNTSLLTLLQGRDHKIQMTSIHGAIREQRRSEERERENWL</sequence>
<gene>
    <name evidence="2" type="ORF">TNIN_48631</name>
</gene>
<proteinExistence type="predicted"/>
<keyword evidence="3" id="KW-1185">Reference proteome</keyword>
<dbReference type="Proteomes" id="UP000886998">
    <property type="component" value="Unassembled WGS sequence"/>
</dbReference>
<dbReference type="OrthoDB" id="10412737at2759"/>
<comment type="caution">
    <text evidence="2">The sequence shown here is derived from an EMBL/GenBank/DDBJ whole genome shotgun (WGS) entry which is preliminary data.</text>
</comment>
<organism evidence="2 3">
    <name type="scientific">Trichonephila inaurata madagascariensis</name>
    <dbReference type="NCBI Taxonomy" id="2747483"/>
    <lineage>
        <taxon>Eukaryota</taxon>
        <taxon>Metazoa</taxon>
        <taxon>Ecdysozoa</taxon>
        <taxon>Arthropoda</taxon>
        <taxon>Chelicerata</taxon>
        <taxon>Arachnida</taxon>
        <taxon>Araneae</taxon>
        <taxon>Araneomorphae</taxon>
        <taxon>Entelegynae</taxon>
        <taxon>Araneoidea</taxon>
        <taxon>Nephilidae</taxon>
        <taxon>Trichonephila</taxon>
        <taxon>Trichonephila inaurata</taxon>
    </lineage>
</organism>
<reference evidence="2" key="1">
    <citation type="submission" date="2020-08" db="EMBL/GenBank/DDBJ databases">
        <title>Multicomponent nature underlies the extraordinary mechanical properties of spider dragline silk.</title>
        <authorList>
            <person name="Kono N."/>
            <person name="Nakamura H."/>
            <person name="Mori M."/>
            <person name="Yoshida Y."/>
            <person name="Ohtoshi R."/>
            <person name="Malay A.D."/>
            <person name="Moran D.A.P."/>
            <person name="Tomita M."/>
            <person name="Numata K."/>
            <person name="Arakawa K."/>
        </authorList>
    </citation>
    <scope>NUCLEOTIDE SEQUENCE</scope>
</reference>
<feature type="region of interest" description="Disordered" evidence="1">
    <location>
        <begin position="107"/>
        <end position="126"/>
    </location>
</feature>
<name>A0A8X6XE10_9ARAC</name>
<feature type="compositionally biased region" description="Basic and acidic residues" evidence="1">
    <location>
        <begin position="110"/>
        <end position="126"/>
    </location>
</feature>